<keyword evidence="2" id="KW-0520">NAD</keyword>
<evidence type="ECO:0000259" key="3">
    <source>
        <dbReference type="Pfam" id="PF02826"/>
    </source>
</evidence>
<dbReference type="AlphaFoldDB" id="A0A1D7TYK1"/>
<evidence type="ECO:0000313" key="4">
    <source>
        <dbReference type="EMBL" id="AOO80202.1"/>
    </source>
</evidence>
<sequence>MMALLSKSGQPDIVDGVVEYVTMSVLALHRDLVPYIAMQRSQGWQQMRILPASSRKVGVLGLGVLGEAACRKLAGFGFQVAGWSGSRCEIDGVACSAGPDEMAQFLARSEILVCLPPPAGEARVGLDAALFAKLPRGARLLSAGGRDHLDQDALHAALDDGQVSAAVLDVSSEAELPKGHALWSDPRVLITSHIAGMI</sequence>
<gene>
    <name evidence="4" type="ORF">BHK69_06720</name>
</gene>
<dbReference type="PANTHER" id="PTHR43333">
    <property type="entry name" value="2-HACID_DH_C DOMAIN-CONTAINING PROTEIN"/>
    <property type="match status" value="1"/>
</dbReference>
<organism evidence="4 5">
    <name type="scientific">Bosea vaviloviae</name>
    <dbReference type="NCBI Taxonomy" id="1526658"/>
    <lineage>
        <taxon>Bacteria</taxon>
        <taxon>Pseudomonadati</taxon>
        <taxon>Pseudomonadota</taxon>
        <taxon>Alphaproteobacteria</taxon>
        <taxon>Hyphomicrobiales</taxon>
        <taxon>Boseaceae</taxon>
        <taxon>Bosea</taxon>
    </lineage>
</organism>
<dbReference type="OrthoDB" id="9787219at2"/>
<name>A0A1D7TYK1_9HYPH</name>
<keyword evidence="1" id="KW-0560">Oxidoreductase</keyword>
<dbReference type="EMBL" id="CP017147">
    <property type="protein sequence ID" value="AOO80202.1"/>
    <property type="molecule type" value="Genomic_DNA"/>
</dbReference>
<keyword evidence="5" id="KW-1185">Reference proteome</keyword>
<dbReference type="GO" id="GO:0051287">
    <property type="term" value="F:NAD binding"/>
    <property type="evidence" value="ECO:0007669"/>
    <property type="project" value="InterPro"/>
</dbReference>
<evidence type="ECO:0000313" key="5">
    <source>
        <dbReference type="Proteomes" id="UP000094969"/>
    </source>
</evidence>
<dbReference type="RefSeq" id="WP_069689422.1">
    <property type="nucleotide sequence ID" value="NZ_CP017147.1"/>
</dbReference>
<dbReference type="Proteomes" id="UP000094969">
    <property type="component" value="Chromosome"/>
</dbReference>
<dbReference type="InterPro" id="IPR006140">
    <property type="entry name" value="D-isomer_DH_NAD-bd"/>
</dbReference>
<evidence type="ECO:0000256" key="1">
    <source>
        <dbReference type="ARBA" id="ARBA00023002"/>
    </source>
</evidence>
<dbReference type="PANTHER" id="PTHR43333:SF1">
    <property type="entry name" value="D-ISOMER SPECIFIC 2-HYDROXYACID DEHYDROGENASE NAD-BINDING DOMAIN-CONTAINING PROTEIN"/>
    <property type="match status" value="1"/>
</dbReference>
<reference evidence="4 5" key="1">
    <citation type="journal article" date="2015" name="Antonie Van Leeuwenhoek">
        <title>Bosea vaviloviae sp. nov., a new species of slow-growing rhizobia isolated from nodules of the relict species Vavilovia formosa (Stev.) Fed.</title>
        <authorList>
            <person name="Safronova V.I."/>
            <person name="Kuznetsova I.G."/>
            <person name="Sazanova A.L."/>
            <person name="Kimeklis A.K."/>
            <person name="Belimov A.A."/>
            <person name="Andronov E.E."/>
            <person name="Pinaev A.G."/>
            <person name="Chizhevskaya E.P."/>
            <person name="Pukhaev A.R."/>
            <person name="Popov K.P."/>
            <person name="Willems A."/>
            <person name="Tikhonovich I.A."/>
        </authorList>
    </citation>
    <scope>NUCLEOTIDE SEQUENCE [LARGE SCALE GENOMIC DNA]</scope>
    <source>
        <strain evidence="4 5">Vaf18</strain>
    </source>
</reference>
<proteinExistence type="predicted"/>
<dbReference type="SUPFAM" id="SSF51735">
    <property type="entry name" value="NAD(P)-binding Rossmann-fold domains"/>
    <property type="match status" value="1"/>
</dbReference>
<protein>
    <recommendedName>
        <fullName evidence="3">D-isomer specific 2-hydroxyacid dehydrogenase NAD-binding domain-containing protein</fullName>
    </recommendedName>
</protein>
<dbReference type="STRING" id="1526658.BHK69_06720"/>
<dbReference type="KEGG" id="bvv:BHK69_06720"/>
<feature type="domain" description="D-isomer specific 2-hydroxyacid dehydrogenase NAD-binding" evidence="3">
    <location>
        <begin position="23"/>
        <end position="195"/>
    </location>
</feature>
<dbReference type="Pfam" id="PF02826">
    <property type="entry name" value="2-Hacid_dh_C"/>
    <property type="match status" value="1"/>
</dbReference>
<evidence type="ECO:0000256" key="2">
    <source>
        <dbReference type="ARBA" id="ARBA00023027"/>
    </source>
</evidence>
<dbReference type="InterPro" id="IPR036291">
    <property type="entry name" value="NAD(P)-bd_dom_sf"/>
</dbReference>
<dbReference type="Gene3D" id="3.40.50.720">
    <property type="entry name" value="NAD(P)-binding Rossmann-like Domain"/>
    <property type="match status" value="1"/>
</dbReference>
<dbReference type="GO" id="GO:0016491">
    <property type="term" value="F:oxidoreductase activity"/>
    <property type="evidence" value="ECO:0007669"/>
    <property type="project" value="UniProtKB-KW"/>
</dbReference>
<accession>A0A1D7TYK1</accession>